<evidence type="ECO:0000313" key="2">
    <source>
        <dbReference type="EMBL" id="HGW91202.1"/>
    </source>
</evidence>
<dbReference type="EMBL" id="DTHG01000018">
    <property type="protein sequence ID" value="HGW91202.1"/>
    <property type="molecule type" value="Genomic_DNA"/>
</dbReference>
<feature type="compositionally biased region" description="Basic and acidic residues" evidence="1">
    <location>
        <begin position="166"/>
        <end position="181"/>
    </location>
</feature>
<organism evidence="2">
    <name type="scientific">candidate division WOR-3 bacterium</name>
    <dbReference type="NCBI Taxonomy" id="2052148"/>
    <lineage>
        <taxon>Bacteria</taxon>
        <taxon>Bacteria division WOR-3</taxon>
    </lineage>
</organism>
<name>A0A7C4Y4K0_UNCW3</name>
<dbReference type="InterPro" id="IPR027417">
    <property type="entry name" value="P-loop_NTPase"/>
</dbReference>
<dbReference type="InterPro" id="IPR004948">
    <property type="entry name" value="Nuc-triphosphatase_THEP1"/>
</dbReference>
<gene>
    <name evidence="2" type="ORF">ENV67_01500</name>
</gene>
<dbReference type="AlphaFoldDB" id="A0A7C4Y4K0"/>
<reference evidence="2" key="1">
    <citation type="journal article" date="2020" name="mSystems">
        <title>Genome- and Community-Level Interaction Insights into Carbon Utilization and Element Cycling Functions of Hydrothermarchaeota in Hydrothermal Sediment.</title>
        <authorList>
            <person name="Zhou Z."/>
            <person name="Liu Y."/>
            <person name="Xu W."/>
            <person name="Pan J."/>
            <person name="Luo Z.H."/>
            <person name="Li M."/>
        </authorList>
    </citation>
    <scope>NUCLEOTIDE SEQUENCE [LARGE SCALE GENOMIC DNA]</scope>
    <source>
        <strain evidence="2">SpSt-780</strain>
    </source>
</reference>
<dbReference type="Gene3D" id="3.40.50.300">
    <property type="entry name" value="P-loop containing nucleotide triphosphate hydrolases"/>
    <property type="match status" value="1"/>
</dbReference>
<comment type="caution">
    <text evidence="2">The sequence shown here is derived from an EMBL/GenBank/DDBJ whole genome shotgun (WGS) entry which is preliminary data.</text>
</comment>
<feature type="compositionally biased region" description="Low complexity" evidence="1">
    <location>
        <begin position="182"/>
        <end position="191"/>
    </location>
</feature>
<dbReference type="SUPFAM" id="SSF52540">
    <property type="entry name" value="P-loop containing nucleoside triphosphate hydrolases"/>
    <property type="match status" value="1"/>
</dbReference>
<evidence type="ECO:0000256" key="1">
    <source>
        <dbReference type="SAM" id="MobiDB-lite"/>
    </source>
</evidence>
<dbReference type="Pfam" id="PF03266">
    <property type="entry name" value="NTPase_1"/>
    <property type="match status" value="1"/>
</dbReference>
<dbReference type="GO" id="GO:0017111">
    <property type="term" value="F:ribonucleoside triphosphate phosphatase activity"/>
    <property type="evidence" value="ECO:0007669"/>
    <property type="project" value="InterPro"/>
</dbReference>
<feature type="region of interest" description="Disordered" evidence="1">
    <location>
        <begin position="166"/>
        <end position="205"/>
    </location>
</feature>
<evidence type="ECO:0008006" key="3">
    <source>
        <dbReference type="Google" id="ProtNLM"/>
    </source>
</evidence>
<proteinExistence type="predicted"/>
<sequence length="205" mass="24080">MIYIITGEKNAGKTRYIIEMIKSMKRTDGFITVKNMDKGKFVGYNIMRVLTGEKVPFIRYNKKLLKEDDILLEHKSKMFFLKKGYNFAKKILFEAKKMKLENFIIDEIGELELEGKVFSEILEEAINSFNNVYITVRSDFVDKVIKKFKIKDYKIITIERREDDRLENKKGKQVEDSKEVQGEGNNNTNIEGTKKPSVSKRRNKK</sequence>
<protein>
    <recommendedName>
        <fullName evidence="3">Nucleotide kinase</fullName>
    </recommendedName>
</protein>
<accession>A0A7C4Y4K0</accession>